<dbReference type="EMBL" id="LIZS01000018">
    <property type="protein sequence ID" value="KPJ53486.1"/>
    <property type="molecule type" value="Genomic_DNA"/>
</dbReference>
<dbReference type="NCBIfam" id="TIGR00009">
    <property type="entry name" value="L28"/>
    <property type="match status" value="1"/>
</dbReference>
<dbReference type="PANTHER" id="PTHR39080:SF1">
    <property type="entry name" value="LARGE RIBOSOMAL SUBUNIT PROTEIN BL28A"/>
    <property type="match status" value="1"/>
</dbReference>
<accession>A0A0S7WTF8</accession>
<reference evidence="6 7" key="1">
    <citation type="journal article" date="2015" name="Microbiome">
        <title>Genomic resolution of linkages in carbon, nitrogen, and sulfur cycling among widespread estuary sediment bacteria.</title>
        <authorList>
            <person name="Baker B.J."/>
            <person name="Lazar C.S."/>
            <person name="Teske A.P."/>
            <person name="Dick G.J."/>
        </authorList>
    </citation>
    <scope>NUCLEOTIDE SEQUENCE [LARGE SCALE GENOMIC DNA]</scope>
    <source>
        <strain evidence="6">DG_24</strain>
    </source>
</reference>
<dbReference type="InterPro" id="IPR034704">
    <property type="entry name" value="Ribosomal_bL28/bL31-like_sf"/>
</dbReference>
<evidence type="ECO:0000256" key="2">
    <source>
        <dbReference type="ARBA" id="ARBA00022980"/>
    </source>
</evidence>
<proteinExistence type="inferred from homology"/>
<evidence type="ECO:0000256" key="4">
    <source>
        <dbReference type="ARBA" id="ARBA00035174"/>
    </source>
</evidence>
<dbReference type="AlphaFoldDB" id="A0A0S7WTF8"/>
<comment type="caution">
    <text evidence="6">The sequence shown here is derived from an EMBL/GenBank/DDBJ whole genome shotgun (WGS) entry which is preliminary data.</text>
</comment>
<evidence type="ECO:0000256" key="3">
    <source>
        <dbReference type="ARBA" id="ARBA00023274"/>
    </source>
</evidence>
<dbReference type="GO" id="GO:0003735">
    <property type="term" value="F:structural constituent of ribosome"/>
    <property type="evidence" value="ECO:0007669"/>
    <property type="project" value="InterPro"/>
</dbReference>
<dbReference type="InterPro" id="IPR026569">
    <property type="entry name" value="Ribosomal_bL28"/>
</dbReference>
<dbReference type="HAMAP" id="MF_00373">
    <property type="entry name" value="Ribosomal_bL28"/>
    <property type="match status" value="1"/>
</dbReference>
<evidence type="ECO:0000313" key="6">
    <source>
        <dbReference type="EMBL" id="KPJ53486.1"/>
    </source>
</evidence>
<sequence length="73" mass="8152">MAKSCAVCGKTVQFGHNISHAHNVTKRRWQPNLQRVKVVIGGESHKIDICTRCLRSGAVEKLKEGSLKLLKKQ</sequence>
<dbReference type="GO" id="GO:0005840">
    <property type="term" value="C:ribosome"/>
    <property type="evidence" value="ECO:0007669"/>
    <property type="project" value="UniProtKB-KW"/>
</dbReference>
<dbReference type="InterPro" id="IPR037147">
    <property type="entry name" value="Ribosomal_bL28_sf"/>
</dbReference>
<name>A0A0S7WTF8_UNCT6</name>
<dbReference type="SUPFAM" id="SSF143800">
    <property type="entry name" value="L28p-like"/>
    <property type="match status" value="1"/>
</dbReference>
<dbReference type="PANTHER" id="PTHR39080">
    <property type="entry name" value="50S RIBOSOMAL PROTEIN L28"/>
    <property type="match status" value="1"/>
</dbReference>
<organism evidence="6 7">
    <name type="scientific">candidate division TA06 bacterium DG_24</name>
    <dbReference type="NCBI Taxonomy" id="1703770"/>
    <lineage>
        <taxon>Bacteria</taxon>
        <taxon>Bacteria division TA06</taxon>
    </lineage>
</organism>
<evidence type="ECO:0000313" key="7">
    <source>
        <dbReference type="Proteomes" id="UP000052008"/>
    </source>
</evidence>
<dbReference type="STRING" id="1703770.AMJ39_04540"/>
<dbReference type="Pfam" id="PF00830">
    <property type="entry name" value="Ribosomal_L28"/>
    <property type="match status" value="1"/>
</dbReference>
<dbReference type="InterPro" id="IPR050096">
    <property type="entry name" value="Bacterial_rp_bL28"/>
</dbReference>
<gene>
    <name evidence="5" type="primary">rpmB</name>
    <name evidence="6" type="ORF">AMJ39_04540</name>
</gene>
<comment type="similarity">
    <text evidence="1 5">Belongs to the bacterial ribosomal protein bL28 family.</text>
</comment>
<dbReference type="GO" id="GO:0006412">
    <property type="term" value="P:translation"/>
    <property type="evidence" value="ECO:0007669"/>
    <property type="project" value="UniProtKB-UniRule"/>
</dbReference>
<evidence type="ECO:0000256" key="5">
    <source>
        <dbReference type="HAMAP-Rule" id="MF_00373"/>
    </source>
</evidence>
<keyword evidence="2 5" id="KW-0689">Ribosomal protein</keyword>
<evidence type="ECO:0000256" key="1">
    <source>
        <dbReference type="ARBA" id="ARBA00008760"/>
    </source>
</evidence>
<keyword evidence="3 5" id="KW-0687">Ribonucleoprotein</keyword>
<dbReference type="Proteomes" id="UP000052008">
    <property type="component" value="Unassembled WGS sequence"/>
</dbReference>
<dbReference type="PATRIC" id="fig|1703770.3.peg.1792"/>
<dbReference type="Gene3D" id="2.30.170.40">
    <property type="entry name" value="Ribosomal protein L28/L24"/>
    <property type="match status" value="1"/>
</dbReference>
<dbReference type="InterPro" id="IPR001383">
    <property type="entry name" value="Ribosomal_bL28_bact-type"/>
</dbReference>
<dbReference type="GO" id="GO:1990904">
    <property type="term" value="C:ribonucleoprotein complex"/>
    <property type="evidence" value="ECO:0007669"/>
    <property type="project" value="UniProtKB-KW"/>
</dbReference>
<protein>
    <recommendedName>
        <fullName evidence="4 5">Large ribosomal subunit protein bL28</fullName>
    </recommendedName>
</protein>